<protein>
    <submittedName>
        <fullName evidence="2">Uncharacterized protein</fullName>
    </submittedName>
</protein>
<gene>
    <name evidence="2" type="ordered locus">Echvi_1039</name>
</gene>
<feature type="transmembrane region" description="Helical" evidence="1">
    <location>
        <begin position="127"/>
        <end position="145"/>
    </location>
</feature>
<keyword evidence="3" id="KW-1185">Reference proteome</keyword>
<dbReference type="KEGG" id="evi:Echvi_1039"/>
<feature type="transmembrane region" description="Helical" evidence="1">
    <location>
        <begin position="21"/>
        <end position="40"/>
    </location>
</feature>
<accession>L0FXC4</accession>
<proteinExistence type="predicted"/>
<evidence type="ECO:0000256" key="1">
    <source>
        <dbReference type="SAM" id="Phobius"/>
    </source>
</evidence>
<name>L0FXC4_ECHVK</name>
<evidence type="ECO:0000313" key="2">
    <source>
        <dbReference type="EMBL" id="AGA77310.1"/>
    </source>
</evidence>
<keyword evidence="1" id="KW-0812">Transmembrane</keyword>
<reference evidence="3" key="1">
    <citation type="submission" date="2012-02" db="EMBL/GenBank/DDBJ databases">
        <title>The complete genome of Echinicola vietnamensis DSM 17526.</title>
        <authorList>
            <person name="Lucas S."/>
            <person name="Copeland A."/>
            <person name="Lapidus A."/>
            <person name="Glavina del Rio T."/>
            <person name="Dalin E."/>
            <person name="Tice H."/>
            <person name="Bruce D."/>
            <person name="Goodwin L."/>
            <person name="Pitluck S."/>
            <person name="Peters L."/>
            <person name="Ovchinnikova G."/>
            <person name="Teshima H."/>
            <person name="Kyrpides N."/>
            <person name="Mavromatis K."/>
            <person name="Ivanova N."/>
            <person name="Brettin T."/>
            <person name="Detter J.C."/>
            <person name="Han C."/>
            <person name="Larimer F."/>
            <person name="Land M."/>
            <person name="Hauser L."/>
            <person name="Markowitz V."/>
            <person name="Cheng J.-F."/>
            <person name="Hugenholtz P."/>
            <person name="Woyke T."/>
            <person name="Wu D."/>
            <person name="Brambilla E."/>
            <person name="Klenk H.-P."/>
            <person name="Eisen J.A."/>
        </authorList>
    </citation>
    <scope>NUCLEOTIDE SEQUENCE [LARGE SCALE GENOMIC DNA]</scope>
    <source>
        <strain evidence="3">DSM 17526 / LMG 23754 / KMM 6221</strain>
    </source>
</reference>
<keyword evidence="1" id="KW-0472">Membrane</keyword>
<dbReference type="HOGENOM" id="CLU_1755824_0_0_10"/>
<feature type="transmembrane region" description="Helical" evidence="1">
    <location>
        <begin position="86"/>
        <end position="107"/>
    </location>
</feature>
<dbReference type="AlphaFoldDB" id="L0FXC4"/>
<feature type="transmembrane region" description="Helical" evidence="1">
    <location>
        <begin position="60"/>
        <end position="79"/>
    </location>
</feature>
<dbReference type="STRING" id="926556.Echvi_1039"/>
<dbReference type="EMBL" id="CP003346">
    <property type="protein sequence ID" value="AGA77310.1"/>
    <property type="molecule type" value="Genomic_DNA"/>
</dbReference>
<dbReference type="Proteomes" id="UP000010796">
    <property type="component" value="Chromosome"/>
</dbReference>
<evidence type="ECO:0000313" key="3">
    <source>
        <dbReference type="Proteomes" id="UP000010796"/>
    </source>
</evidence>
<sequence>MLDTRPTTDPTMPRYTMPMRGIILLSGMLTVAWGAFFKWMGEPLVSWLAMFPDEPVVLDTSVYGSFVLIIGFLLFLSAFYPISWIYLTMVGIGGKLISAIWFVLYYVDIIGWNKRTIFHLGFNELFWLIPLSYVLWKALVVKGYLKTLED</sequence>
<keyword evidence="1" id="KW-1133">Transmembrane helix</keyword>
<organism evidence="2 3">
    <name type="scientific">Echinicola vietnamensis (strain DSM 17526 / LMG 23754 / KMM 6221)</name>
    <dbReference type="NCBI Taxonomy" id="926556"/>
    <lineage>
        <taxon>Bacteria</taxon>
        <taxon>Pseudomonadati</taxon>
        <taxon>Bacteroidota</taxon>
        <taxon>Cytophagia</taxon>
        <taxon>Cytophagales</taxon>
        <taxon>Cyclobacteriaceae</taxon>
        <taxon>Echinicola</taxon>
    </lineage>
</organism>
<dbReference type="eggNOG" id="ENOG50342WI">
    <property type="taxonomic scope" value="Bacteria"/>
</dbReference>